<name>D6TH64_KTERA</name>
<gene>
    <name evidence="1" type="ORF">Krac_12445</name>
</gene>
<reference evidence="1 2" key="1">
    <citation type="journal article" date="2011" name="Stand. Genomic Sci.">
        <title>Non-contiguous finished genome sequence and contextual data of the filamentous soil bacterium Ktedonobacter racemifer type strain (SOSP1-21).</title>
        <authorList>
            <person name="Chang Y.J."/>
            <person name="Land M."/>
            <person name="Hauser L."/>
            <person name="Chertkov O."/>
            <person name="Del Rio T.G."/>
            <person name="Nolan M."/>
            <person name="Copeland A."/>
            <person name="Tice H."/>
            <person name="Cheng J.F."/>
            <person name="Lucas S."/>
            <person name="Han C."/>
            <person name="Goodwin L."/>
            <person name="Pitluck S."/>
            <person name="Ivanova N."/>
            <person name="Ovchinikova G."/>
            <person name="Pati A."/>
            <person name="Chen A."/>
            <person name="Palaniappan K."/>
            <person name="Mavromatis K."/>
            <person name="Liolios K."/>
            <person name="Brettin T."/>
            <person name="Fiebig A."/>
            <person name="Rohde M."/>
            <person name="Abt B."/>
            <person name="Goker M."/>
            <person name="Detter J.C."/>
            <person name="Woyke T."/>
            <person name="Bristow J."/>
            <person name="Eisen J.A."/>
            <person name="Markowitz V."/>
            <person name="Hugenholtz P."/>
            <person name="Kyrpides N.C."/>
            <person name="Klenk H.P."/>
            <person name="Lapidus A."/>
        </authorList>
    </citation>
    <scope>NUCLEOTIDE SEQUENCE [LARGE SCALE GENOMIC DNA]</scope>
    <source>
        <strain evidence="2">DSM 44963</strain>
    </source>
</reference>
<dbReference type="EMBL" id="ADVG01000001">
    <property type="protein sequence ID" value="EFH90806.1"/>
    <property type="molecule type" value="Genomic_DNA"/>
</dbReference>
<accession>D6TH64</accession>
<dbReference type="AlphaFoldDB" id="D6TH64"/>
<evidence type="ECO:0000313" key="2">
    <source>
        <dbReference type="Proteomes" id="UP000004508"/>
    </source>
</evidence>
<dbReference type="RefSeq" id="WP_007908463.1">
    <property type="nucleotide sequence ID" value="NZ_ADVG01000001.1"/>
</dbReference>
<dbReference type="Proteomes" id="UP000004508">
    <property type="component" value="Unassembled WGS sequence"/>
</dbReference>
<dbReference type="InParanoid" id="D6TH64"/>
<sequence length="70" mass="8237">MMLLVILALVVVGILLLCQPRQQDERPLRDIPLTATPEEWEELEEDGEVTILNDRDSRTPTIQYKRYRDE</sequence>
<comment type="caution">
    <text evidence="1">The sequence shown here is derived from an EMBL/GenBank/DDBJ whole genome shotgun (WGS) entry which is preliminary data.</text>
</comment>
<proteinExistence type="predicted"/>
<keyword evidence="2" id="KW-1185">Reference proteome</keyword>
<organism evidence="1 2">
    <name type="scientific">Ktedonobacter racemifer DSM 44963</name>
    <dbReference type="NCBI Taxonomy" id="485913"/>
    <lineage>
        <taxon>Bacteria</taxon>
        <taxon>Bacillati</taxon>
        <taxon>Chloroflexota</taxon>
        <taxon>Ktedonobacteria</taxon>
        <taxon>Ktedonobacterales</taxon>
        <taxon>Ktedonobacteraceae</taxon>
        <taxon>Ktedonobacter</taxon>
    </lineage>
</organism>
<evidence type="ECO:0000313" key="1">
    <source>
        <dbReference type="EMBL" id="EFH90806.1"/>
    </source>
</evidence>
<protein>
    <submittedName>
        <fullName evidence="1">Uncharacterized protein</fullName>
    </submittedName>
</protein>